<feature type="compositionally biased region" description="Basic residues" evidence="1">
    <location>
        <begin position="1"/>
        <end position="10"/>
    </location>
</feature>
<dbReference type="AlphaFoldDB" id="A0A3M6TNK7"/>
<evidence type="ECO:0000256" key="1">
    <source>
        <dbReference type="SAM" id="MobiDB-lite"/>
    </source>
</evidence>
<proteinExistence type="predicted"/>
<dbReference type="EMBL" id="RCHS01003253">
    <property type="protein sequence ID" value="RMX42888.1"/>
    <property type="molecule type" value="Genomic_DNA"/>
</dbReference>
<feature type="compositionally biased region" description="Polar residues" evidence="1">
    <location>
        <begin position="16"/>
        <end position="26"/>
    </location>
</feature>
<organism evidence="2 3">
    <name type="scientific">Pocillopora damicornis</name>
    <name type="common">Cauliflower coral</name>
    <name type="synonym">Millepora damicornis</name>
    <dbReference type="NCBI Taxonomy" id="46731"/>
    <lineage>
        <taxon>Eukaryota</taxon>
        <taxon>Metazoa</taxon>
        <taxon>Cnidaria</taxon>
        <taxon>Anthozoa</taxon>
        <taxon>Hexacorallia</taxon>
        <taxon>Scleractinia</taxon>
        <taxon>Astrocoeniina</taxon>
        <taxon>Pocilloporidae</taxon>
        <taxon>Pocillopora</taxon>
    </lineage>
</organism>
<gene>
    <name evidence="2" type="ORF">pdam_00005158</name>
</gene>
<evidence type="ECO:0000313" key="2">
    <source>
        <dbReference type="EMBL" id="RMX42888.1"/>
    </source>
</evidence>
<dbReference type="Proteomes" id="UP000275408">
    <property type="component" value="Unassembled WGS sequence"/>
</dbReference>
<comment type="caution">
    <text evidence="2">The sequence shown here is derived from an EMBL/GenBank/DDBJ whole genome shotgun (WGS) entry which is preliminary data.</text>
</comment>
<sequence>MNREKSKRGAMGKIRTGTNSITNQSEGVAAPRGNIQTSKRTREQPKNIWGRGILAGMKNWGQN</sequence>
<accession>A0A3M6TNK7</accession>
<feature type="region of interest" description="Disordered" evidence="1">
    <location>
        <begin position="1"/>
        <end position="63"/>
    </location>
</feature>
<reference evidence="2 3" key="1">
    <citation type="journal article" date="2018" name="Sci. Rep.">
        <title>Comparative analysis of the Pocillopora damicornis genome highlights role of immune system in coral evolution.</title>
        <authorList>
            <person name="Cunning R."/>
            <person name="Bay R.A."/>
            <person name="Gillette P."/>
            <person name="Baker A.C."/>
            <person name="Traylor-Knowles N."/>
        </authorList>
    </citation>
    <scope>NUCLEOTIDE SEQUENCE [LARGE SCALE GENOMIC DNA]</scope>
    <source>
        <strain evidence="2">RSMAS</strain>
        <tissue evidence="2">Whole animal</tissue>
    </source>
</reference>
<name>A0A3M6TNK7_POCDA</name>
<protein>
    <submittedName>
        <fullName evidence="2">Uncharacterized protein</fullName>
    </submittedName>
</protein>
<keyword evidence="3" id="KW-1185">Reference proteome</keyword>
<evidence type="ECO:0000313" key="3">
    <source>
        <dbReference type="Proteomes" id="UP000275408"/>
    </source>
</evidence>